<evidence type="ECO:0000313" key="2">
    <source>
        <dbReference type="Proteomes" id="UP001184861"/>
    </source>
</evidence>
<proteinExistence type="predicted"/>
<evidence type="ECO:0000313" key="1">
    <source>
        <dbReference type="EMBL" id="MDR6524902.1"/>
    </source>
</evidence>
<sequence>MYQNNLKNNIQHSLDNLLRLVEIHCWNKISPNIIFILSDFNEFKGSNSSEQRIHRNKLNSLKIPLTLDAAIQVLNNEYDDLYDVNLYVFKALKKEIIIEIQYYRKSNFETDYYTKIKNNPPMFHAKFSLPFFGKSGVQYDVNWEASGRLRHIWSVFLYKLRLK</sequence>
<organism evidence="1 2">
    <name type="scientific">Chryseobacterium rhizosphaerae</name>
    <dbReference type="NCBI Taxonomy" id="395937"/>
    <lineage>
        <taxon>Bacteria</taxon>
        <taxon>Pseudomonadati</taxon>
        <taxon>Bacteroidota</taxon>
        <taxon>Flavobacteriia</taxon>
        <taxon>Flavobacteriales</taxon>
        <taxon>Weeksellaceae</taxon>
        <taxon>Chryseobacterium group</taxon>
        <taxon>Chryseobacterium</taxon>
    </lineage>
</organism>
<dbReference type="EMBL" id="JAVDQY010000001">
    <property type="protein sequence ID" value="MDR6524902.1"/>
    <property type="molecule type" value="Genomic_DNA"/>
</dbReference>
<reference evidence="1" key="1">
    <citation type="submission" date="2023-07" db="EMBL/GenBank/DDBJ databases">
        <title>Sorghum-associated microbial communities from plants grown in Nebraska, USA.</title>
        <authorList>
            <person name="Schachtman D."/>
        </authorList>
    </citation>
    <scope>NUCLEOTIDE SEQUENCE</scope>
    <source>
        <strain evidence="1">DS2360</strain>
    </source>
</reference>
<name>A0AAE3Y6P8_9FLAO</name>
<gene>
    <name evidence="1" type="ORF">J2787_000272</name>
</gene>
<comment type="caution">
    <text evidence="1">The sequence shown here is derived from an EMBL/GenBank/DDBJ whole genome shotgun (WGS) entry which is preliminary data.</text>
</comment>
<dbReference type="AlphaFoldDB" id="A0AAE3Y6P8"/>
<protein>
    <submittedName>
        <fullName evidence="1">Uncharacterized protein</fullName>
    </submittedName>
</protein>
<dbReference type="RefSeq" id="WP_309944178.1">
    <property type="nucleotide sequence ID" value="NZ_JAVDQY010000001.1"/>
</dbReference>
<accession>A0AAE3Y6P8</accession>
<dbReference type="Proteomes" id="UP001184861">
    <property type="component" value="Unassembled WGS sequence"/>
</dbReference>